<feature type="non-terminal residue" evidence="6">
    <location>
        <position position="331"/>
    </location>
</feature>
<dbReference type="Gene3D" id="3.30.365.10">
    <property type="entry name" value="Aldehyde oxidase/xanthine dehydrogenase, molybdopterin binding domain"/>
    <property type="match status" value="3"/>
</dbReference>
<evidence type="ECO:0000256" key="3">
    <source>
        <dbReference type="SAM" id="MobiDB-lite"/>
    </source>
</evidence>
<dbReference type="GO" id="GO:0005506">
    <property type="term" value="F:iron ion binding"/>
    <property type="evidence" value="ECO:0007669"/>
    <property type="project" value="InterPro"/>
</dbReference>
<dbReference type="InterPro" id="IPR008274">
    <property type="entry name" value="AldOxase/xan_DH_MoCoBD1"/>
</dbReference>
<dbReference type="PANTHER" id="PTHR11908:SF132">
    <property type="entry name" value="ALDEHYDE OXIDASE 1-RELATED"/>
    <property type="match status" value="1"/>
</dbReference>
<dbReference type="InterPro" id="IPR036856">
    <property type="entry name" value="Ald_Oxase/Xan_DH_a/b_sf"/>
</dbReference>
<organism evidence="6">
    <name type="scientific">marine metagenome</name>
    <dbReference type="NCBI Taxonomy" id="408172"/>
    <lineage>
        <taxon>unclassified sequences</taxon>
        <taxon>metagenomes</taxon>
        <taxon>ecological metagenomes</taxon>
    </lineage>
</organism>
<feature type="non-terminal residue" evidence="6">
    <location>
        <position position="1"/>
    </location>
</feature>
<accession>A0A382QHT9</accession>
<dbReference type="PANTHER" id="PTHR11908">
    <property type="entry name" value="XANTHINE DEHYDROGENASE"/>
    <property type="match status" value="1"/>
</dbReference>
<evidence type="ECO:0000256" key="1">
    <source>
        <dbReference type="ARBA" id="ARBA00022505"/>
    </source>
</evidence>
<dbReference type="InterPro" id="IPR000674">
    <property type="entry name" value="Ald_Oxase/Xan_DH_a/b"/>
</dbReference>
<protein>
    <recommendedName>
        <fullName evidence="7">Aldehyde oxidase/xanthine dehydrogenase a/b hammerhead domain-containing protein</fullName>
    </recommendedName>
</protein>
<dbReference type="GO" id="GO:0016491">
    <property type="term" value="F:oxidoreductase activity"/>
    <property type="evidence" value="ECO:0007669"/>
    <property type="project" value="UniProtKB-KW"/>
</dbReference>
<name>A0A382QHT9_9ZZZZ</name>
<gene>
    <name evidence="6" type="ORF">METZ01_LOCUS337953</name>
</gene>
<feature type="compositionally biased region" description="Polar residues" evidence="3">
    <location>
        <begin position="68"/>
        <end position="83"/>
    </location>
</feature>
<evidence type="ECO:0000313" key="6">
    <source>
        <dbReference type="EMBL" id="SVC85099.1"/>
    </source>
</evidence>
<feature type="region of interest" description="Disordered" evidence="3">
    <location>
        <begin position="64"/>
        <end position="86"/>
    </location>
</feature>
<feature type="domain" description="Aldehyde oxidase/xanthine dehydrogenase a/b hammerhead" evidence="4">
    <location>
        <begin position="5"/>
        <end position="44"/>
    </location>
</feature>
<evidence type="ECO:0000256" key="2">
    <source>
        <dbReference type="ARBA" id="ARBA00023002"/>
    </source>
</evidence>
<dbReference type="InterPro" id="IPR016208">
    <property type="entry name" value="Ald_Oxase/xanthine_DH-like"/>
</dbReference>
<dbReference type="Gene3D" id="3.90.1170.50">
    <property type="entry name" value="Aldehyde oxidase/xanthine dehydrogenase, a/b hammerhead"/>
    <property type="match status" value="1"/>
</dbReference>
<dbReference type="InterPro" id="IPR037165">
    <property type="entry name" value="AldOxase/xan_DH_Mopterin-bd_sf"/>
</dbReference>
<reference evidence="6" key="1">
    <citation type="submission" date="2018-05" db="EMBL/GenBank/DDBJ databases">
        <authorList>
            <person name="Lanie J.A."/>
            <person name="Ng W.-L."/>
            <person name="Kazmierczak K.M."/>
            <person name="Andrzejewski T.M."/>
            <person name="Davidsen T.M."/>
            <person name="Wayne K.J."/>
            <person name="Tettelin H."/>
            <person name="Glass J.I."/>
            <person name="Rusch D."/>
            <person name="Podicherti R."/>
            <person name="Tsui H.-C.T."/>
            <person name="Winkler M.E."/>
        </authorList>
    </citation>
    <scope>NUCLEOTIDE SEQUENCE</scope>
</reference>
<sequence>DDAANNILANEKVLYRGHAVAAVAANNPHEAEAALAKIKIVYEEFPPVLEVRDAMSEGAPILDESRRTQSLAGSSDKPTNIASHNKLEGGDITTAFAEADITVEREFVTRMVHQGYIEPHNGTANWNADGTLTVWTSTQGAFAVRSQLAAILCTSVSKIRVIPMEIGGGFGGKIGIYLEPLAAVLSRRIGRPVKLTMERSAVFEATGPTSGGWIKAKLAAKDGAITAAEVTMAYEAGAFPGSPVMAGAMCMLSPYDIENFSIDAYDVVVNKPKVAAYRAPGAPAAAFAIEQLVDELASEGSVDPLKFRYANSAREGSKQVTGVTVSRVGHE</sequence>
<keyword evidence="2" id="KW-0560">Oxidoreductase</keyword>
<feature type="domain" description="Aldehyde oxidase/xanthine dehydrogenase first molybdopterin binding" evidence="5">
    <location>
        <begin position="76"/>
        <end position="311"/>
    </location>
</feature>
<dbReference type="SUPFAM" id="SSF56003">
    <property type="entry name" value="Molybdenum cofactor-binding domain"/>
    <property type="match status" value="1"/>
</dbReference>
<dbReference type="EMBL" id="UINC01114646">
    <property type="protein sequence ID" value="SVC85099.1"/>
    <property type="molecule type" value="Genomic_DNA"/>
</dbReference>
<dbReference type="Pfam" id="PF02738">
    <property type="entry name" value="MoCoBD_1"/>
    <property type="match status" value="1"/>
</dbReference>
<evidence type="ECO:0008006" key="7">
    <source>
        <dbReference type="Google" id="ProtNLM"/>
    </source>
</evidence>
<dbReference type="SUPFAM" id="SSF54665">
    <property type="entry name" value="CO dehydrogenase molybdoprotein N-domain-like"/>
    <property type="match status" value="1"/>
</dbReference>
<evidence type="ECO:0000259" key="4">
    <source>
        <dbReference type="Pfam" id="PF01315"/>
    </source>
</evidence>
<dbReference type="Pfam" id="PF01315">
    <property type="entry name" value="Ald_Xan_dh_C"/>
    <property type="match status" value="1"/>
</dbReference>
<keyword evidence="1" id="KW-0500">Molybdenum</keyword>
<proteinExistence type="predicted"/>
<dbReference type="AlphaFoldDB" id="A0A382QHT9"/>
<evidence type="ECO:0000259" key="5">
    <source>
        <dbReference type="Pfam" id="PF02738"/>
    </source>
</evidence>